<feature type="transmembrane region" description="Helical" evidence="11">
    <location>
        <begin position="34"/>
        <end position="51"/>
    </location>
</feature>
<sequence>MAGSLQKKYPQDLVASKVVARASLLVPLPLERRIYVWPSAILYATWFYVYLFQYDTLLGSSEVAGLTFTLCIAAHALSFLVCQWSVAARASLTCRTVTDPYQAEAIMVIPIAHNGAGAVCDIHRTVLKDEQKPQLHFIFQQKKYLYHSETGRFQKLDYPSHNQPKVGDFVSWRGVSTDEEVKRATDKYGANKFDIPIPSFQELFKEHLVAPFFVFQLFCVALWFLDDMWYYSLFTLVMLFVFESTVVFQRLKNLQEFRSMSIKPYDINVYRKGEWTVLLTDALIPGDIVSIIRPKDDSPVPADMLLLGGSCIANEAMLSGESTPQLKESIALRESDEIFKMSQDKNSILFGGTKIVQVTAPEGRDLVAPDGGAIAYVLRTGFATQQGKLVRTIIYSTERITANNLESLLFILFLLVFAIIAAWYVWVEGTKNEERKRHKVMLDCILIITSVVPPELPMELSLAVNNSLIALARTYIYCTEPFRIPFAGRVDVACFDKTGTLTAENLIVEGVTGLEGGTDDILHPLEVPKETTYVLAAAHALVRLDDGIIGDPMEKNTLESVGWTLGTADIVHPQKALANKTTSLKILRRFAFSSALKRMSTISVFHDAGGASGKSFVAVKGAPETLKKMFREVPEGYDEHYKSWARRGKRVLALGYKWTEKMTVGAAREISRDDVECDLIFAGFLVFYCPLKADAIQAVQMLNESSHRVVMITGDNALTACHVAKEVGIVERDALVADVWEDGAFAWRTIDEKVAFTTDLNKPQFDERLNKYDLCCTGRGLTEIIGKPAFAALLPRLWVYARVSPSQKESILTELMLACIALLDGTPEDIKKINEKMAERRKQAMLEQQEKMRAAWGLPPTPGQPGQQSQQLQARVAGSQAQQKKKDDAAEKLAAALGAMGEMDDVPQIKFGDASVAAPFTSKISQVMSVCNIVRQGRATLIAMLQMYKILALNCLISAYSMSVLYLAGIKQGDWQATIGGMMITVCFFGIAKSTALEKLSKQRPQSSVFNFYVVISVLGQAAVHVAALVYIRQQALEYSEDLDEDIKLDAEFSPSLLNSAVYLVSLIMQISTFAINYQGPPFRESILQNKALYHSLASVAAIAVVAASEFSEDLNKWMQLVEFPGDFRYKLMGTMALDYVGSWVIEQICSYLFSDNKPKASLFPVR</sequence>
<dbReference type="Pfam" id="PF00122">
    <property type="entry name" value="E1-E2_ATPase"/>
    <property type="match status" value="1"/>
</dbReference>
<dbReference type="PANTHER" id="PTHR45630">
    <property type="entry name" value="CATION-TRANSPORTING ATPASE-RELATED"/>
    <property type="match status" value="1"/>
</dbReference>
<dbReference type="GO" id="GO:0046872">
    <property type="term" value="F:metal ion binding"/>
    <property type="evidence" value="ECO:0007669"/>
    <property type="project" value="UniProtKB-KW"/>
</dbReference>
<protein>
    <submittedName>
        <fullName evidence="14">Uncharacterized protein</fullName>
    </submittedName>
</protein>
<dbReference type="SUPFAM" id="SSF56784">
    <property type="entry name" value="HAD-like"/>
    <property type="match status" value="1"/>
</dbReference>
<keyword evidence="9 11" id="KW-1133">Transmembrane helix</keyword>
<comment type="subcellular location">
    <subcellularLocation>
        <location evidence="1">Membrane</location>
        <topology evidence="1">Multi-pass membrane protein</topology>
    </subcellularLocation>
</comment>
<keyword evidence="15" id="KW-1185">Reference proteome</keyword>
<evidence type="ECO:0000256" key="7">
    <source>
        <dbReference type="ARBA" id="ARBA00022842"/>
    </source>
</evidence>
<reference evidence="14" key="1">
    <citation type="submission" date="2020-05" db="EMBL/GenBank/DDBJ databases">
        <title>Phylogenomic resolution of chytrid fungi.</title>
        <authorList>
            <person name="Stajich J.E."/>
            <person name="Amses K."/>
            <person name="Simmons R."/>
            <person name="Seto K."/>
            <person name="Myers J."/>
            <person name="Bonds A."/>
            <person name="Quandt C.A."/>
            <person name="Barry K."/>
            <person name="Liu P."/>
            <person name="Grigoriev I."/>
            <person name="Longcore J.E."/>
            <person name="James T.Y."/>
        </authorList>
    </citation>
    <scope>NUCLEOTIDE SEQUENCE</scope>
    <source>
        <strain evidence="14">JEL0318</strain>
    </source>
</reference>
<keyword evidence="10 11" id="KW-0472">Membrane</keyword>
<dbReference type="InterPro" id="IPR023299">
    <property type="entry name" value="ATPase_P-typ_cyto_dom_N"/>
</dbReference>
<dbReference type="SUPFAM" id="SSF81660">
    <property type="entry name" value="Metal cation-transporting ATPase, ATP-binding domain N"/>
    <property type="match status" value="1"/>
</dbReference>
<dbReference type="PANTHER" id="PTHR45630:SF7">
    <property type="entry name" value="ENDOPLASMIC RETICULUM TRANSMEMBRANE HELIX TRANSLOCASE"/>
    <property type="match status" value="1"/>
</dbReference>
<dbReference type="InterPro" id="IPR006544">
    <property type="entry name" value="P-type_TPase_V"/>
</dbReference>
<organism evidence="14 15">
    <name type="scientific">Rhizophlyctis rosea</name>
    <dbReference type="NCBI Taxonomy" id="64517"/>
    <lineage>
        <taxon>Eukaryota</taxon>
        <taxon>Fungi</taxon>
        <taxon>Fungi incertae sedis</taxon>
        <taxon>Chytridiomycota</taxon>
        <taxon>Chytridiomycota incertae sedis</taxon>
        <taxon>Chytridiomycetes</taxon>
        <taxon>Rhizophlyctidales</taxon>
        <taxon>Rhizophlyctidaceae</taxon>
        <taxon>Rhizophlyctis</taxon>
    </lineage>
</organism>
<dbReference type="InterPro" id="IPR008250">
    <property type="entry name" value="ATPase_P-typ_transduc_dom_A_sf"/>
</dbReference>
<dbReference type="EMBL" id="JADGJD010000433">
    <property type="protein sequence ID" value="KAJ3051115.1"/>
    <property type="molecule type" value="Genomic_DNA"/>
</dbReference>
<dbReference type="Pfam" id="PF23143">
    <property type="entry name" value="2TM_P5A-ATPase"/>
    <property type="match status" value="1"/>
</dbReference>
<accession>A0AAD5X5M7</accession>
<feature type="transmembrane region" description="Helical" evidence="11">
    <location>
        <begin position="231"/>
        <end position="251"/>
    </location>
</feature>
<dbReference type="GO" id="GO:0006874">
    <property type="term" value="P:intracellular calcium ion homeostasis"/>
    <property type="evidence" value="ECO:0007669"/>
    <property type="project" value="TreeGrafter"/>
</dbReference>
<proteinExistence type="inferred from homology"/>
<dbReference type="InterPro" id="IPR018303">
    <property type="entry name" value="ATPase_P-typ_P_site"/>
</dbReference>
<dbReference type="InterPro" id="IPR036412">
    <property type="entry name" value="HAD-like_sf"/>
</dbReference>
<evidence type="ECO:0000256" key="4">
    <source>
        <dbReference type="ARBA" id="ARBA00022723"/>
    </source>
</evidence>
<comment type="similarity">
    <text evidence="2">Belongs to the cation transport ATPase (P-type) (TC 3.A.3) family. Type V subfamily.</text>
</comment>
<dbReference type="PROSITE" id="PS00154">
    <property type="entry name" value="ATPASE_E1_E2"/>
    <property type="match status" value="1"/>
</dbReference>
<evidence type="ECO:0000256" key="8">
    <source>
        <dbReference type="ARBA" id="ARBA00022967"/>
    </source>
</evidence>
<name>A0AAD5X5M7_9FUNG</name>
<dbReference type="AlphaFoldDB" id="A0AAD5X5M7"/>
<evidence type="ECO:0000256" key="3">
    <source>
        <dbReference type="ARBA" id="ARBA00022692"/>
    </source>
</evidence>
<evidence type="ECO:0000259" key="13">
    <source>
        <dbReference type="Pfam" id="PF23143"/>
    </source>
</evidence>
<evidence type="ECO:0000259" key="12">
    <source>
        <dbReference type="Pfam" id="PF00122"/>
    </source>
</evidence>
<evidence type="ECO:0000256" key="6">
    <source>
        <dbReference type="ARBA" id="ARBA00022840"/>
    </source>
</evidence>
<dbReference type="Pfam" id="PF13246">
    <property type="entry name" value="Cation_ATPase"/>
    <property type="match status" value="1"/>
</dbReference>
<keyword evidence="8" id="KW-1278">Translocase</keyword>
<dbReference type="Gene3D" id="2.70.150.10">
    <property type="entry name" value="Calcium-transporting ATPase, cytoplasmic transduction domain A"/>
    <property type="match status" value="1"/>
</dbReference>
<feature type="domain" description="P5A-ATPase transmembrane helical hairpin" evidence="13">
    <location>
        <begin position="29"/>
        <end position="97"/>
    </location>
</feature>
<evidence type="ECO:0000256" key="5">
    <source>
        <dbReference type="ARBA" id="ARBA00022741"/>
    </source>
</evidence>
<evidence type="ECO:0000313" key="14">
    <source>
        <dbReference type="EMBL" id="KAJ3051115.1"/>
    </source>
</evidence>
<keyword evidence="5" id="KW-0547">Nucleotide-binding</keyword>
<dbReference type="NCBIfam" id="TIGR01657">
    <property type="entry name" value="P-ATPase-V"/>
    <property type="match status" value="1"/>
</dbReference>
<dbReference type="InterPro" id="IPR023298">
    <property type="entry name" value="ATPase_P-typ_TM_dom_sf"/>
</dbReference>
<dbReference type="Gene3D" id="3.40.1110.10">
    <property type="entry name" value="Calcium-transporting ATPase, cytoplasmic domain N"/>
    <property type="match status" value="1"/>
</dbReference>
<evidence type="ECO:0000256" key="9">
    <source>
        <dbReference type="ARBA" id="ARBA00022989"/>
    </source>
</evidence>
<dbReference type="InterPro" id="IPR057255">
    <property type="entry name" value="2TM_P5A-ATPase"/>
</dbReference>
<evidence type="ECO:0000256" key="2">
    <source>
        <dbReference type="ARBA" id="ARBA00006000"/>
    </source>
</evidence>
<comment type="caution">
    <text evidence="14">The sequence shown here is derived from an EMBL/GenBank/DDBJ whole genome shotgun (WGS) entry which is preliminary data.</text>
</comment>
<dbReference type="GO" id="GO:0005524">
    <property type="term" value="F:ATP binding"/>
    <property type="evidence" value="ECO:0007669"/>
    <property type="project" value="UniProtKB-KW"/>
</dbReference>
<feature type="transmembrane region" description="Helical" evidence="11">
    <location>
        <begin position="1012"/>
        <end position="1032"/>
    </location>
</feature>
<gene>
    <name evidence="14" type="ORF">HK097_007915</name>
</gene>
<dbReference type="SUPFAM" id="SSF81665">
    <property type="entry name" value="Calcium ATPase, transmembrane domain M"/>
    <property type="match status" value="1"/>
</dbReference>
<keyword evidence="4" id="KW-0479">Metal-binding</keyword>
<feature type="domain" description="P-type ATPase A" evidence="12">
    <location>
        <begin position="266"/>
        <end position="392"/>
    </location>
</feature>
<feature type="transmembrane region" description="Helical" evidence="11">
    <location>
        <begin position="208"/>
        <end position="225"/>
    </location>
</feature>
<evidence type="ECO:0000256" key="10">
    <source>
        <dbReference type="ARBA" id="ARBA00023136"/>
    </source>
</evidence>
<dbReference type="InterPro" id="IPR059000">
    <property type="entry name" value="ATPase_P-type_domA"/>
</dbReference>
<dbReference type="GO" id="GO:0019829">
    <property type="term" value="F:ATPase-coupled monoatomic cation transmembrane transporter activity"/>
    <property type="evidence" value="ECO:0007669"/>
    <property type="project" value="TreeGrafter"/>
</dbReference>
<feature type="transmembrane region" description="Helical" evidence="11">
    <location>
        <begin position="63"/>
        <end position="82"/>
    </location>
</feature>
<dbReference type="Gene3D" id="3.40.50.1000">
    <property type="entry name" value="HAD superfamily/HAD-like"/>
    <property type="match status" value="1"/>
</dbReference>
<dbReference type="GO" id="GO:0015662">
    <property type="term" value="F:P-type ion transporter activity"/>
    <property type="evidence" value="ECO:0007669"/>
    <property type="project" value="TreeGrafter"/>
</dbReference>
<dbReference type="InterPro" id="IPR001757">
    <property type="entry name" value="P_typ_ATPase"/>
</dbReference>
<feature type="transmembrane region" description="Helical" evidence="11">
    <location>
        <begin position="975"/>
        <end position="992"/>
    </location>
</feature>
<keyword evidence="7" id="KW-0460">Magnesium</keyword>
<evidence type="ECO:0000256" key="1">
    <source>
        <dbReference type="ARBA" id="ARBA00004141"/>
    </source>
</evidence>
<dbReference type="Proteomes" id="UP001212841">
    <property type="component" value="Unassembled WGS sequence"/>
</dbReference>
<feature type="transmembrane region" description="Helical" evidence="11">
    <location>
        <begin position="408"/>
        <end position="426"/>
    </location>
</feature>
<keyword evidence="3 11" id="KW-0812">Transmembrane</keyword>
<evidence type="ECO:0000256" key="11">
    <source>
        <dbReference type="SAM" id="Phobius"/>
    </source>
</evidence>
<evidence type="ECO:0000313" key="15">
    <source>
        <dbReference type="Proteomes" id="UP001212841"/>
    </source>
</evidence>
<dbReference type="InterPro" id="IPR023214">
    <property type="entry name" value="HAD_sf"/>
</dbReference>
<keyword evidence="6" id="KW-0067">ATP-binding</keyword>
<dbReference type="GO" id="GO:0016887">
    <property type="term" value="F:ATP hydrolysis activity"/>
    <property type="evidence" value="ECO:0007669"/>
    <property type="project" value="InterPro"/>
</dbReference>
<dbReference type="PRINTS" id="PR00119">
    <property type="entry name" value="CATATPASE"/>
</dbReference>
<dbReference type="GO" id="GO:0005789">
    <property type="term" value="C:endoplasmic reticulum membrane"/>
    <property type="evidence" value="ECO:0007669"/>
    <property type="project" value="TreeGrafter"/>
</dbReference>
<dbReference type="NCBIfam" id="TIGR01494">
    <property type="entry name" value="ATPase_P-type"/>
    <property type="match status" value="1"/>
</dbReference>
<dbReference type="SUPFAM" id="SSF81653">
    <property type="entry name" value="Calcium ATPase, transduction domain A"/>
    <property type="match status" value="1"/>
</dbReference>